<keyword evidence="1" id="KW-0521">NADP</keyword>
<comment type="similarity">
    <text evidence="1">Belongs to the thymidylate synthase ThyX family.</text>
</comment>
<dbReference type="Gene3D" id="3.30.1360.170">
    <property type="match status" value="1"/>
</dbReference>
<dbReference type="AlphaFoldDB" id="A0A1Q2LGY8"/>
<dbReference type="GO" id="GO:0004799">
    <property type="term" value="F:thymidylate synthase activity"/>
    <property type="evidence" value="ECO:0007669"/>
    <property type="project" value="TreeGrafter"/>
</dbReference>
<gene>
    <name evidence="1" type="primary">thyX</name>
    <name evidence="2" type="ORF">XJ32_06025</name>
</gene>
<feature type="binding site" evidence="1">
    <location>
        <position position="189"/>
    </location>
    <ligand>
        <name>dUMP</name>
        <dbReference type="ChEBI" id="CHEBI:246422"/>
        <note>ligand shared between dimeric partners</note>
    </ligand>
</feature>
<dbReference type="GO" id="GO:0006231">
    <property type="term" value="P:dTMP biosynthetic process"/>
    <property type="evidence" value="ECO:0007669"/>
    <property type="project" value="UniProtKB-UniRule"/>
</dbReference>
<keyword evidence="1" id="KW-0274">FAD</keyword>
<dbReference type="KEGG" id="hbl:XJ32_06025"/>
<sequence>MAQESLETKEIHTQANIQVTLLHFTPLSVCSRAIRTCWDSHNKSDNGGDIDKGLIYRVGNVNKHKSTLEHLYYNFEIKGITRACLQELARHRIASLSVKSTRYTLKELNKEESFLPLCEENYKRAEKYIMLSSNERVKDQSIKALENLRLAVKDGIANDIAKYLIPECYKSELAWSINARSLQNFLELRTAKAALKEIRELAYTIFKALPEEHKYLFEEFLCKDPLFMESVNKN</sequence>
<evidence type="ECO:0000256" key="1">
    <source>
        <dbReference type="HAMAP-Rule" id="MF_01408"/>
    </source>
</evidence>
<proteinExistence type="inferred from homology"/>
<dbReference type="EMBL" id="CP019645">
    <property type="protein sequence ID" value="AQQ59714.1"/>
    <property type="molecule type" value="Genomic_DNA"/>
</dbReference>
<comment type="catalytic activity">
    <reaction evidence="1">
        <text>dUMP + (6R)-5,10-methylene-5,6,7,8-tetrahydrofolate + NADPH + H(+) = dTMP + (6S)-5,6,7,8-tetrahydrofolate + NADP(+)</text>
        <dbReference type="Rhea" id="RHEA:29043"/>
        <dbReference type="ChEBI" id="CHEBI:15378"/>
        <dbReference type="ChEBI" id="CHEBI:15636"/>
        <dbReference type="ChEBI" id="CHEBI:57453"/>
        <dbReference type="ChEBI" id="CHEBI:57783"/>
        <dbReference type="ChEBI" id="CHEBI:58349"/>
        <dbReference type="ChEBI" id="CHEBI:63528"/>
        <dbReference type="ChEBI" id="CHEBI:246422"/>
        <dbReference type="EC" id="2.1.1.148"/>
    </reaction>
</comment>
<comment type="function">
    <text evidence="1">Catalyzes the reductive methylation of 2'-deoxyuridine-5'-monophosphate (dUMP) to 2'-deoxythymidine-5'-monophosphate (dTMP) while utilizing 5,10-methylenetetrahydrofolate (mTHF) as the methyl donor, and NADPH and FADH(2) as the reductant.</text>
</comment>
<dbReference type="NCBIfam" id="TIGR02170">
    <property type="entry name" value="thyX"/>
    <property type="match status" value="1"/>
</dbReference>
<dbReference type="Pfam" id="PF02511">
    <property type="entry name" value="Thy1"/>
    <property type="match status" value="1"/>
</dbReference>
<dbReference type="GO" id="GO:0032259">
    <property type="term" value="P:methylation"/>
    <property type="evidence" value="ECO:0007669"/>
    <property type="project" value="UniProtKB-KW"/>
</dbReference>
<dbReference type="RefSeq" id="WP_077388680.1">
    <property type="nucleotide sequence ID" value="NZ_CP019645.1"/>
</dbReference>
<feature type="binding site" evidence="1">
    <location>
        <begin position="90"/>
        <end position="92"/>
    </location>
    <ligand>
        <name>FAD</name>
        <dbReference type="ChEBI" id="CHEBI:57692"/>
        <note>ligand shared between neighboring subunits</note>
    </ligand>
</feature>
<protein>
    <recommendedName>
        <fullName evidence="1">Flavin-dependent thymidylate synthase</fullName>
        <shortName evidence="1">FDTS</shortName>
        <ecNumber evidence="1">2.1.1.148</ecNumber>
    </recommendedName>
    <alternativeName>
        <fullName evidence="1">FAD-dependent thymidylate synthase</fullName>
    </alternativeName>
    <alternativeName>
        <fullName evidence="1">Thymidylate synthase ThyX</fullName>
        <shortName evidence="1">TS</shortName>
        <shortName evidence="1">TSase</shortName>
    </alternativeName>
</protein>
<dbReference type="PROSITE" id="PS51331">
    <property type="entry name" value="THYX"/>
    <property type="match status" value="1"/>
</dbReference>
<keyword evidence="1" id="KW-0285">Flavoprotein</keyword>
<comment type="subunit">
    <text evidence="1">Homotetramer.</text>
</comment>
<dbReference type="HAMAP" id="MF_01408">
    <property type="entry name" value="ThyX"/>
    <property type="match status" value="1"/>
</dbReference>
<accession>A0A1Q2LGY8</accession>
<feature type="binding site" evidence="1">
    <location>
        <begin position="87"/>
        <end position="90"/>
    </location>
    <ligand>
        <name>dUMP</name>
        <dbReference type="ChEBI" id="CHEBI:246422"/>
        <note>ligand shared between dimeric partners</note>
    </ligand>
</feature>
<feature type="binding site" description="in other chain" evidence="1">
    <location>
        <position position="162"/>
    </location>
    <ligand>
        <name>dUMP</name>
        <dbReference type="ChEBI" id="CHEBI:246422"/>
        <note>ligand shared between dimeric partners</note>
    </ligand>
</feature>
<dbReference type="InterPro" id="IPR003669">
    <property type="entry name" value="Thymidylate_synthase_ThyX"/>
</dbReference>
<dbReference type="InterPro" id="IPR036098">
    <property type="entry name" value="Thymidylate_synthase_ThyX_sf"/>
</dbReference>
<comment type="caution">
    <text evidence="1">Lacks conserved residue(s) required for the propagation of feature annotation.</text>
</comment>
<keyword evidence="1" id="KW-0545">Nucleotide biosynthesis</keyword>
<evidence type="ECO:0000313" key="2">
    <source>
        <dbReference type="EMBL" id="AQQ59714.1"/>
    </source>
</evidence>
<feature type="active site" description="Involved in ionization of N3 of dUMP, leading to its activation" evidence="1">
    <location>
        <position position="189"/>
    </location>
</feature>
<dbReference type="GO" id="GO:0006235">
    <property type="term" value="P:dTTP biosynthetic process"/>
    <property type="evidence" value="ECO:0007669"/>
    <property type="project" value="UniProtKB-UniRule"/>
</dbReference>
<comment type="pathway">
    <text evidence="1">Pyrimidine metabolism; dTTP biosynthesis.</text>
</comment>
<dbReference type="CDD" id="cd20175">
    <property type="entry name" value="ThyX"/>
    <property type="match status" value="1"/>
</dbReference>
<dbReference type="SUPFAM" id="SSF69796">
    <property type="entry name" value="Thymidylate synthase-complementing protein Thy1"/>
    <property type="match status" value="1"/>
</dbReference>
<name>A0A1Q2LGY8_9HELI</name>
<evidence type="ECO:0000313" key="3">
    <source>
        <dbReference type="Proteomes" id="UP000188298"/>
    </source>
</evidence>
<organism evidence="2 3">
    <name type="scientific">Helicobacter bilis</name>
    <dbReference type="NCBI Taxonomy" id="37372"/>
    <lineage>
        <taxon>Bacteria</taxon>
        <taxon>Pseudomonadati</taxon>
        <taxon>Campylobacterota</taxon>
        <taxon>Epsilonproteobacteria</taxon>
        <taxon>Campylobacterales</taxon>
        <taxon>Helicobacteraceae</taxon>
        <taxon>Helicobacter</taxon>
    </lineage>
</organism>
<dbReference type="UniPathway" id="UPA00575"/>
<feature type="binding site" evidence="1">
    <location>
        <position position="184"/>
    </location>
    <ligand>
        <name>FAD</name>
        <dbReference type="ChEBI" id="CHEBI:57692"/>
        <note>ligand shared between neighboring subunits</note>
    </ligand>
</feature>
<keyword evidence="1" id="KW-0489">Methyltransferase</keyword>
<dbReference type="EC" id="2.1.1.148" evidence="1"/>
<feature type="binding site" evidence="1">
    <location>
        <position position="66"/>
    </location>
    <ligand>
        <name>FAD</name>
        <dbReference type="ChEBI" id="CHEBI:57692"/>
        <note>ligand shared between neighboring subunits</note>
    </ligand>
</feature>
<dbReference type="GO" id="GO:0050660">
    <property type="term" value="F:flavin adenine dinucleotide binding"/>
    <property type="evidence" value="ECO:0007669"/>
    <property type="project" value="UniProtKB-UniRule"/>
</dbReference>
<feature type="binding site" description="in other chain" evidence="1">
    <location>
        <begin position="100"/>
        <end position="102"/>
    </location>
    <ligand>
        <name>dUMP</name>
        <dbReference type="ChEBI" id="CHEBI:246422"/>
        <note>ligand shared between dimeric partners</note>
    </ligand>
</feature>
<dbReference type="PANTHER" id="PTHR34934:SF1">
    <property type="entry name" value="FLAVIN-DEPENDENT THYMIDYLATE SYNTHASE"/>
    <property type="match status" value="1"/>
</dbReference>
<dbReference type="GO" id="GO:0070402">
    <property type="term" value="F:NADPH binding"/>
    <property type="evidence" value="ECO:0007669"/>
    <property type="project" value="TreeGrafter"/>
</dbReference>
<dbReference type="Proteomes" id="UP000188298">
    <property type="component" value="Chromosome"/>
</dbReference>
<dbReference type="PANTHER" id="PTHR34934">
    <property type="entry name" value="FLAVIN-DEPENDENT THYMIDYLATE SYNTHASE"/>
    <property type="match status" value="1"/>
</dbReference>
<comment type="cofactor">
    <cofactor evidence="1">
        <name>FAD</name>
        <dbReference type="ChEBI" id="CHEBI:57692"/>
    </cofactor>
    <text evidence="1">Binds 4 FAD per tetramer. Each FAD binding site is formed by three monomers.</text>
</comment>
<feature type="binding site" evidence="1">
    <location>
        <begin position="178"/>
        <end position="180"/>
    </location>
    <ligand>
        <name>FAD</name>
        <dbReference type="ChEBI" id="CHEBI:57692"/>
        <note>ligand shared between neighboring subunits</note>
    </ligand>
</feature>
<dbReference type="GO" id="GO:0050797">
    <property type="term" value="F:thymidylate synthase (FAD) activity"/>
    <property type="evidence" value="ECO:0007669"/>
    <property type="project" value="UniProtKB-UniRule"/>
</dbReference>
<keyword evidence="1" id="KW-0808">Transferase</keyword>
<reference evidence="2 3" key="1">
    <citation type="submission" date="2017-02" db="EMBL/GenBank/DDBJ databases">
        <title>Whole genome sequencing of Helicobacter bilis strain AAQJH.</title>
        <authorList>
            <person name="Conlan S."/>
            <person name="Thomas P.J."/>
            <person name="Mullikin J."/>
            <person name="Palmore T.N."/>
            <person name="Frank K.M."/>
            <person name="Segre J.A."/>
        </authorList>
    </citation>
    <scope>NUCLEOTIDE SEQUENCE [LARGE SCALE GENOMIC DNA]</scope>
    <source>
        <strain evidence="2 3">AAQJH</strain>
    </source>
</reference>